<evidence type="ECO:0000313" key="1">
    <source>
        <dbReference type="EMBL" id="QDU88567.1"/>
    </source>
</evidence>
<keyword evidence="2" id="KW-1185">Reference proteome</keyword>
<organism evidence="1 2">
    <name type="scientific">Pirellulimonas nuda</name>
    <dbReference type="NCBI Taxonomy" id="2528009"/>
    <lineage>
        <taxon>Bacteria</taxon>
        <taxon>Pseudomonadati</taxon>
        <taxon>Planctomycetota</taxon>
        <taxon>Planctomycetia</taxon>
        <taxon>Pirellulales</taxon>
        <taxon>Lacipirellulaceae</taxon>
        <taxon>Pirellulimonas</taxon>
    </lineage>
</organism>
<dbReference type="EMBL" id="CP036291">
    <property type="protein sequence ID" value="QDU88567.1"/>
    <property type="molecule type" value="Genomic_DNA"/>
</dbReference>
<reference evidence="1 2" key="1">
    <citation type="submission" date="2019-02" db="EMBL/GenBank/DDBJ databases">
        <title>Deep-cultivation of Planctomycetes and their phenomic and genomic characterization uncovers novel biology.</title>
        <authorList>
            <person name="Wiegand S."/>
            <person name="Jogler M."/>
            <person name="Boedeker C."/>
            <person name="Pinto D."/>
            <person name="Vollmers J."/>
            <person name="Rivas-Marin E."/>
            <person name="Kohn T."/>
            <person name="Peeters S.H."/>
            <person name="Heuer A."/>
            <person name="Rast P."/>
            <person name="Oberbeckmann S."/>
            <person name="Bunk B."/>
            <person name="Jeske O."/>
            <person name="Meyerdierks A."/>
            <person name="Storesund J.E."/>
            <person name="Kallscheuer N."/>
            <person name="Luecker S."/>
            <person name="Lage O.M."/>
            <person name="Pohl T."/>
            <person name="Merkel B.J."/>
            <person name="Hornburger P."/>
            <person name="Mueller R.-W."/>
            <person name="Bruemmer F."/>
            <person name="Labrenz M."/>
            <person name="Spormann A.M."/>
            <person name="Op den Camp H."/>
            <person name="Overmann J."/>
            <person name="Amann R."/>
            <person name="Jetten M.S.M."/>
            <person name="Mascher T."/>
            <person name="Medema M.H."/>
            <person name="Devos D.P."/>
            <person name="Kaster A.-K."/>
            <person name="Ovreas L."/>
            <person name="Rohde M."/>
            <person name="Galperin M.Y."/>
            <person name="Jogler C."/>
        </authorList>
    </citation>
    <scope>NUCLEOTIDE SEQUENCE [LARGE SCALE GENOMIC DNA]</scope>
    <source>
        <strain evidence="1 2">Pla175</strain>
    </source>
</reference>
<proteinExistence type="predicted"/>
<gene>
    <name evidence="1" type="ORF">Pla175_19450</name>
</gene>
<dbReference type="Proteomes" id="UP000317429">
    <property type="component" value="Chromosome"/>
</dbReference>
<sequence length="130" mass="14183">MKLRHRRAALPQKFVLIFTLVCFAVPVCQGCMGRPKEGDVWDYSEALENLQTLRSATESAPKKMAAMVAQELKESFSNHSRRASGEAASVLASLSDQTSAFVEATSKEDKAKLLERIKAMEQTIPAPAAG</sequence>
<protein>
    <submittedName>
        <fullName evidence="1">Uncharacterized protein</fullName>
    </submittedName>
</protein>
<accession>A0A518DAQ2</accession>
<dbReference type="KEGG" id="pnd:Pla175_19450"/>
<name>A0A518DAQ2_9BACT</name>
<evidence type="ECO:0000313" key="2">
    <source>
        <dbReference type="Proteomes" id="UP000317429"/>
    </source>
</evidence>
<dbReference type="RefSeq" id="WP_145283616.1">
    <property type="nucleotide sequence ID" value="NZ_CP036291.1"/>
</dbReference>
<dbReference type="AlphaFoldDB" id="A0A518DAQ2"/>